<protein>
    <submittedName>
        <fullName evidence="1">Uncharacterized protein</fullName>
    </submittedName>
</protein>
<reference evidence="1" key="1">
    <citation type="submission" date="2023-06" db="EMBL/GenBank/DDBJ databases">
        <authorList>
            <consortium name="Lawrence Berkeley National Laboratory"/>
            <person name="Ahrendt S."/>
            <person name="Sahu N."/>
            <person name="Indic B."/>
            <person name="Wong-Bajracharya J."/>
            <person name="Merenyi Z."/>
            <person name="Ke H.-M."/>
            <person name="Monk M."/>
            <person name="Kocsube S."/>
            <person name="Drula E."/>
            <person name="Lipzen A."/>
            <person name="Balint B."/>
            <person name="Henrissat B."/>
            <person name="Andreopoulos B."/>
            <person name="Martin F.M."/>
            <person name="Harder C.B."/>
            <person name="Rigling D."/>
            <person name="Ford K.L."/>
            <person name="Foster G.D."/>
            <person name="Pangilinan J."/>
            <person name="Papanicolaou A."/>
            <person name="Barry K."/>
            <person name="LaButti K."/>
            <person name="Viragh M."/>
            <person name="Koriabine M."/>
            <person name="Yan M."/>
            <person name="Riley R."/>
            <person name="Champramary S."/>
            <person name="Plett K.L."/>
            <person name="Tsai I.J."/>
            <person name="Slot J."/>
            <person name="Sipos G."/>
            <person name="Plett J."/>
            <person name="Nagy L.G."/>
            <person name="Grigoriev I.V."/>
        </authorList>
    </citation>
    <scope>NUCLEOTIDE SEQUENCE</scope>
    <source>
        <strain evidence="1">HWK02</strain>
    </source>
</reference>
<comment type="caution">
    <text evidence="1">The sequence shown here is derived from an EMBL/GenBank/DDBJ whole genome shotgun (WGS) entry which is preliminary data.</text>
</comment>
<accession>A0AA39Q6Y2</accession>
<organism evidence="1 2">
    <name type="scientific">Armillaria luteobubalina</name>
    <dbReference type="NCBI Taxonomy" id="153913"/>
    <lineage>
        <taxon>Eukaryota</taxon>
        <taxon>Fungi</taxon>
        <taxon>Dikarya</taxon>
        <taxon>Basidiomycota</taxon>
        <taxon>Agaricomycotina</taxon>
        <taxon>Agaricomycetes</taxon>
        <taxon>Agaricomycetidae</taxon>
        <taxon>Agaricales</taxon>
        <taxon>Marasmiineae</taxon>
        <taxon>Physalacriaceae</taxon>
        <taxon>Armillaria</taxon>
    </lineage>
</organism>
<sequence length="168" mass="18126">MAPSAFPHAIWIDVEDGEGGENKREGMLKGHGTRDACASVDGWRPELAARLETSSGGGFLLANKTARDVGTRFPNENTTMDHNLRVLFILYSISLRNAEAFSPGAVSLPATWASFPVYVLLICAVSRCLGISYQVSQGSHESGALTPPSKGPNGIRDIRMMAIRDHLQ</sequence>
<dbReference type="AlphaFoldDB" id="A0AA39Q6Y2"/>
<evidence type="ECO:0000313" key="2">
    <source>
        <dbReference type="Proteomes" id="UP001175228"/>
    </source>
</evidence>
<dbReference type="EMBL" id="JAUEPU010000014">
    <property type="protein sequence ID" value="KAK0496730.1"/>
    <property type="molecule type" value="Genomic_DNA"/>
</dbReference>
<evidence type="ECO:0000313" key="1">
    <source>
        <dbReference type="EMBL" id="KAK0496730.1"/>
    </source>
</evidence>
<proteinExistence type="predicted"/>
<gene>
    <name evidence="1" type="ORF">EDD18DRAFT_1385910</name>
</gene>
<name>A0AA39Q6Y2_9AGAR</name>
<dbReference type="Proteomes" id="UP001175228">
    <property type="component" value="Unassembled WGS sequence"/>
</dbReference>
<keyword evidence="2" id="KW-1185">Reference proteome</keyword>